<protein>
    <submittedName>
        <fullName evidence="1">Uncharacterized protein</fullName>
    </submittedName>
</protein>
<dbReference type="EMBL" id="DSOV01000016">
    <property type="protein sequence ID" value="HEN41664.1"/>
    <property type="molecule type" value="Genomic_DNA"/>
</dbReference>
<organism evidence="1">
    <name type="scientific">Geobacter metallireducens</name>
    <dbReference type="NCBI Taxonomy" id="28232"/>
    <lineage>
        <taxon>Bacteria</taxon>
        <taxon>Pseudomonadati</taxon>
        <taxon>Thermodesulfobacteriota</taxon>
        <taxon>Desulfuromonadia</taxon>
        <taxon>Geobacterales</taxon>
        <taxon>Geobacteraceae</taxon>
        <taxon>Geobacter</taxon>
    </lineage>
</organism>
<reference evidence="1" key="1">
    <citation type="journal article" date="2020" name="mSystems">
        <title>Genome- and Community-Level Interaction Insights into Carbon Utilization and Element Cycling Functions of Hydrothermarchaeota in Hydrothermal Sediment.</title>
        <authorList>
            <person name="Zhou Z."/>
            <person name="Liu Y."/>
            <person name="Xu W."/>
            <person name="Pan J."/>
            <person name="Luo Z.H."/>
            <person name="Li M."/>
        </authorList>
    </citation>
    <scope>NUCLEOTIDE SEQUENCE [LARGE SCALE GENOMIC DNA]</scope>
    <source>
        <strain evidence="1">SpSt-349</strain>
    </source>
</reference>
<dbReference type="AlphaFoldDB" id="A0A831XDN0"/>
<evidence type="ECO:0000313" key="1">
    <source>
        <dbReference type="EMBL" id="HEN41664.1"/>
    </source>
</evidence>
<name>A0A831XDN0_GEOME</name>
<sequence>MAKDVRFLISASAAKAEDEIRRLQRTGQQTASILQREFDQLGMTSTIAFEAKRKAAESAYNRIKTSGMATQDELARAEKALADKLVQIDTEQFGRRTGLVEKFKANWLAAAAAIGAAWVAISQGWDLAMQAAEGMQQRQSFANLAASHGFAADQIVESLQRVSGETIATKELIEKAGTAMLLGIPADKLSRLMEIARASSRVTGQSVSKSFDDIALAVGRGSKMILDNLGIIVQEERAYKEYAATLGKSADQLTDAEKKQAFMNATLAAGDEIIKRVGVTAETAAEKMQRFEARVKNLRETVGRGLLAALTAVYGVVNLTAAATLYLSGAIFKVIEGVNWMLGRKAAMDEWRLNAEAAFAAAKDLKDKGLGDLGAVADILTGRITAFAGAMQKMAATTSDAATDIATDIATYSKEVDKLGALQLKAAASGYSEDLKRQADLLKENGRLARDLSAPLERYLAVIDQVYSVQLDAQRQIGQALFRVGAEQMAIAQQNITIATTEKAATDARLQAWSQYLDNLRAMHASAMGEMKKAQDELFSIRLTTGDLVAQVQQKMMSPMEQYYAQVQRLEEKQRIAQGLGADEKIRMLQGVQQAWANLTSEVKDGDQIFISQAEASAFALTKIKAIGSEMEAEKAAQIGRAGAAVASLQQAMTAADGMISEYQQRLAELDARIAALTRTFSLSMKDEASPVIAQAKSALDSIQDKTVTITAVYRNVYADSPAALGSYAVGTSYVPRTGLYQLHQGEQVSTRTEASRERSGGLSLTLQGGINITLPNVVRADAASADDLARAVWPKLEEFARRKMGNR</sequence>
<accession>A0A831XDN0</accession>
<proteinExistence type="predicted"/>
<gene>
    <name evidence="1" type="ORF">ENQ87_04680</name>
</gene>
<comment type="caution">
    <text evidence="1">The sequence shown here is derived from an EMBL/GenBank/DDBJ whole genome shotgun (WGS) entry which is preliminary data.</text>
</comment>